<evidence type="ECO:0000256" key="1">
    <source>
        <dbReference type="SAM" id="MobiDB-lite"/>
    </source>
</evidence>
<feature type="compositionally biased region" description="Basic and acidic residues" evidence="1">
    <location>
        <begin position="122"/>
        <end position="136"/>
    </location>
</feature>
<name>A0A813KSB5_POLGL</name>
<feature type="compositionally biased region" description="Acidic residues" evidence="1">
    <location>
        <begin position="84"/>
        <end position="96"/>
    </location>
</feature>
<dbReference type="AlphaFoldDB" id="A0A813KSB5"/>
<gene>
    <name evidence="2" type="ORF">PGLA2088_LOCUS36053</name>
</gene>
<organism evidence="2 3">
    <name type="scientific">Polarella glacialis</name>
    <name type="common">Dinoflagellate</name>
    <dbReference type="NCBI Taxonomy" id="89957"/>
    <lineage>
        <taxon>Eukaryota</taxon>
        <taxon>Sar</taxon>
        <taxon>Alveolata</taxon>
        <taxon>Dinophyceae</taxon>
        <taxon>Suessiales</taxon>
        <taxon>Suessiaceae</taxon>
        <taxon>Polarella</taxon>
    </lineage>
</organism>
<evidence type="ECO:0000313" key="3">
    <source>
        <dbReference type="Proteomes" id="UP000626109"/>
    </source>
</evidence>
<dbReference type="EMBL" id="CAJNNW010032019">
    <property type="protein sequence ID" value="CAE8710653.1"/>
    <property type="molecule type" value="Genomic_DNA"/>
</dbReference>
<reference evidence="2" key="1">
    <citation type="submission" date="2021-02" db="EMBL/GenBank/DDBJ databases">
        <authorList>
            <person name="Dougan E. K."/>
            <person name="Rhodes N."/>
            <person name="Thang M."/>
            <person name="Chan C."/>
        </authorList>
    </citation>
    <scope>NUCLEOTIDE SEQUENCE</scope>
</reference>
<accession>A0A813KSB5</accession>
<feature type="region of interest" description="Disordered" evidence="1">
    <location>
        <begin position="176"/>
        <end position="207"/>
    </location>
</feature>
<sequence>MMNRRKGVAPLRGGEAAKEAEKLAAIRRAKEQEARNQRLHDFAAGHTALTMGSFLVRQGHYAEAALSLEACWKFWRQAFMQDQDGSEDEECEEDENQDKSRSYDADLGNGSLASPAEMTAPEDTKETMDMPLDRPATDTVKDGFANIIQFTAYQDDVARRLLLTLDTAESDVASEDESECAVERNSLRTSVSMKKRSSREDTEGVSCTPDMPQLMHLSREICIAYVKLHRWRDLEAFVADALQAFGPPGSGLPVFKSEQAEEVWVYLLMRRGVACAFLGAVHVTRGQKYLQLILRLQPRNRLVVRGLQLLRFLASQLSASDSSCHREALASLVAS</sequence>
<comment type="caution">
    <text evidence="2">The sequence shown here is derived from an EMBL/GenBank/DDBJ whole genome shotgun (WGS) entry which is preliminary data.</text>
</comment>
<protein>
    <submittedName>
        <fullName evidence="2">Uncharacterized protein</fullName>
    </submittedName>
</protein>
<feature type="region of interest" description="Disordered" evidence="1">
    <location>
        <begin position="84"/>
        <end position="136"/>
    </location>
</feature>
<evidence type="ECO:0000313" key="2">
    <source>
        <dbReference type="EMBL" id="CAE8710653.1"/>
    </source>
</evidence>
<proteinExistence type="predicted"/>
<dbReference type="Proteomes" id="UP000626109">
    <property type="component" value="Unassembled WGS sequence"/>
</dbReference>